<evidence type="ECO:0000256" key="1">
    <source>
        <dbReference type="ARBA" id="ARBA00004370"/>
    </source>
</evidence>
<organism evidence="5 6">
    <name type="scientific">Ascodesmis nigricans</name>
    <dbReference type="NCBI Taxonomy" id="341454"/>
    <lineage>
        <taxon>Eukaryota</taxon>
        <taxon>Fungi</taxon>
        <taxon>Dikarya</taxon>
        <taxon>Ascomycota</taxon>
        <taxon>Pezizomycotina</taxon>
        <taxon>Pezizomycetes</taxon>
        <taxon>Pezizales</taxon>
        <taxon>Ascodesmidaceae</taxon>
        <taxon>Ascodesmis</taxon>
    </lineage>
</organism>
<proteinExistence type="predicted"/>
<dbReference type="Gene3D" id="2.130.10.10">
    <property type="entry name" value="YVTN repeat-like/Quinoprotein amine dehydrogenase"/>
    <property type="match status" value="1"/>
</dbReference>
<evidence type="ECO:0000259" key="4">
    <source>
        <dbReference type="Pfam" id="PF07064"/>
    </source>
</evidence>
<dbReference type="Proteomes" id="UP000298138">
    <property type="component" value="Unassembled WGS sequence"/>
</dbReference>
<dbReference type="OrthoDB" id="67540at2759"/>
<comment type="subcellular location">
    <subcellularLocation>
        <location evidence="1">Membrane</location>
    </subcellularLocation>
</comment>
<dbReference type="PANTHER" id="PTHR22746:SF10">
    <property type="entry name" value="GUANINE NUCLEOTIDE EXCHANGE FACTOR SUBUNIT RIC1"/>
    <property type="match status" value="1"/>
</dbReference>
<reference evidence="5 6" key="1">
    <citation type="submission" date="2019-04" db="EMBL/GenBank/DDBJ databases">
        <title>Comparative genomics and transcriptomics to analyze fruiting body development in filamentous ascomycetes.</title>
        <authorList>
            <consortium name="DOE Joint Genome Institute"/>
            <person name="Lutkenhaus R."/>
            <person name="Traeger S."/>
            <person name="Breuer J."/>
            <person name="Kuo A."/>
            <person name="Lipzen A."/>
            <person name="Pangilinan J."/>
            <person name="Dilworth D."/>
            <person name="Sandor L."/>
            <person name="Poggeler S."/>
            <person name="Barry K."/>
            <person name="Grigoriev I.V."/>
            <person name="Nowrousian M."/>
        </authorList>
    </citation>
    <scope>NUCLEOTIDE SEQUENCE [LARGE SCALE GENOMIC DNA]</scope>
    <source>
        <strain evidence="5 6">CBS 389.68</strain>
    </source>
</reference>
<evidence type="ECO:0000313" key="5">
    <source>
        <dbReference type="EMBL" id="TGZ84861.1"/>
    </source>
</evidence>
<dbReference type="InParanoid" id="A0A4S2N6F9"/>
<dbReference type="GO" id="GO:0006886">
    <property type="term" value="P:intracellular protein transport"/>
    <property type="evidence" value="ECO:0007669"/>
    <property type="project" value="InterPro"/>
</dbReference>
<evidence type="ECO:0000256" key="2">
    <source>
        <dbReference type="ARBA" id="ARBA00023136"/>
    </source>
</evidence>
<dbReference type="InterPro" id="IPR040096">
    <property type="entry name" value="Ric1"/>
</dbReference>
<dbReference type="InterPro" id="IPR015943">
    <property type="entry name" value="WD40/YVTN_repeat-like_dom_sf"/>
</dbReference>
<sequence length="974" mass="107770">MADQVVAHVRRSINSIELYGPNEDILIRPDAQIFVVQTTLGYLMTYSLATDHSQRVYKAQFVNSVPNHVKQQSMAKLPVGPNGIPIGPGEADGVKEYSLQFRMVIKVDAGIKRALALDDELMVATVKPAAIQCIRWTPDASGSQTTAELLSRMAWMQKKVVVTDMIYDRPMNLAAWITSDGRAYAVQKQNTPGSDRQGGSFRGYCFHEPKNGGQHAVKVCIDARFSMIAVGCANGSIMVYVARDYNGNIPLSHTSLSPSASAGAIQCLASTPDGHCLFAGYEHGWATWSVYGKPGANSFHASTVRLANKPNEAYLLGVKAASWISNGGELLMLQSRPAERIWCLEFAKASAVHCLSSVSASQPILQVGERMFVYRTHSQNDLTTISQDTSVLWGTVQIPASYLSNNWPIRISEVSPDGRYVAVAGQRGLAHYSVNSGRWKGFTDPAHEDEFVVRGGMCWFQHILVASVETDDAHEIRLYSRELPLTAKSSLHTTVLSSPVAFLTLTAEDSLLVYTYSNVLYHFIIQATETAVASATPSVRLVQVGQITFHGIIHSPARVRSISWIVPSEQLASGDPSRDVSVATVIFLVDGKLVLLQPSTSENGDLKYDMRVLLQKVEWYILSRDHPPEPFSPYQQHPLADALWIFDGRNILLYPQVQPLLDAILTGSDFPSPVKIFTDFYPLTIVPSKALVLGLESDLVQRRDTNFAHFRFITKTTLFLAPLLRHALQGESPTMAQIQAMELARPYEALPYFPHALEMLLHSVLEEEMDSSHSSSHSRTTSLFNTTSATTLTSSSSSSPPLPSLLQRTISYLRLFPDMYLDIVVRCARKTEVSCWPKLFEHVGDPRQCFEEALEKTKLSTAGGFLLVMEELRGEYNDHHHDEKGEGEITMSFEPAVTATGGGIQKQSNERKSTHRESSTPSDGMVGKKEVERLMKRAIEEGEWEVCRELARFLVAVDNRGSMLREVVSGIQAM</sequence>
<keyword evidence="2" id="KW-0472">Membrane</keyword>
<dbReference type="STRING" id="341454.A0A4S2N6F9"/>
<protein>
    <recommendedName>
        <fullName evidence="4">RIC1 C-terminal alpha solenoid region domain-containing protein</fullName>
    </recommendedName>
</protein>
<dbReference type="GO" id="GO:0034066">
    <property type="term" value="C:Ric1-Rgp1 guanyl-nucleotide exchange factor complex"/>
    <property type="evidence" value="ECO:0007669"/>
    <property type="project" value="InterPro"/>
</dbReference>
<dbReference type="Pfam" id="PF07064">
    <property type="entry name" value="RIC1"/>
    <property type="match status" value="1"/>
</dbReference>
<dbReference type="EMBL" id="ML220112">
    <property type="protein sequence ID" value="TGZ84861.1"/>
    <property type="molecule type" value="Genomic_DNA"/>
</dbReference>
<dbReference type="Pfam" id="PF25440">
    <property type="entry name" value="Beta-prop_RIC1_2nd"/>
    <property type="match status" value="1"/>
</dbReference>
<dbReference type="AlphaFoldDB" id="A0A4S2N6F9"/>
<accession>A0A4S2N6F9</accession>
<dbReference type="GO" id="GO:0000139">
    <property type="term" value="C:Golgi membrane"/>
    <property type="evidence" value="ECO:0007669"/>
    <property type="project" value="TreeGrafter"/>
</dbReference>
<feature type="domain" description="RIC1 C-terminal alpha solenoid region" evidence="4">
    <location>
        <begin position="724"/>
        <end position="969"/>
    </location>
</feature>
<dbReference type="GO" id="GO:0042147">
    <property type="term" value="P:retrograde transport, endosome to Golgi"/>
    <property type="evidence" value="ECO:0007669"/>
    <property type="project" value="TreeGrafter"/>
</dbReference>
<dbReference type="GO" id="GO:0005829">
    <property type="term" value="C:cytosol"/>
    <property type="evidence" value="ECO:0007669"/>
    <property type="project" value="TreeGrafter"/>
</dbReference>
<dbReference type="PANTHER" id="PTHR22746">
    <property type="entry name" value="RAB6A-GEF COMPLEX PARTNER PROTEIN 1"/>
    <property type="match status" value="1"/>
</dbReference>
<keyword evidence="6" id="KW-1185">Reference proteome</keyword>
<evidence type="ECO:0000256" key="3">
    <source>
        <dbReference type="SAM" id="MobiDB-lite"/>
    </source>
</evidence>
<gene>
    <name evidence="5" type="ORF">EX30DRAFT_11061</name>
</gene>
<dbReference type="InterPro" id="IPR036322">
    <property type="entry name" value="WD40_repeat_dom_sf"/>
</dbReference>
<dbReference type="InterPro" id="IPR009771">
    <property type="entry name" value="RIC1_C"/>
</dbReference>
<name>A0A4S2N6F9_9PEZI</name>
<dbReference type="SUPFAM" id="SSF50978">
    <property type="entry name" value="WD40 repeat-like"/>
    <property type="match status" value="2"/>
</dbReference>
<feature type="region of interest" description="Disordered" evidence="3">
    <location>
        <begin position="899"/>
        <end position="929"/>
    </location>
</feature>
<evidence type="ECO:0000313" key="6">
    <source>
        <dbReference type="Proteomes" id="UP000298138"/>
    </source>
</evidence>
<feature type="compositionally biased region" description="Basic and acidic residues" evidence="3">
    <location>
        <begin position="908"/>
        <end position="918"/>
    </location>
</feature>